<gene>
    <name evidence="2" type="ORF">EIP91_006755</name>
</gene>
<evidence type="ECO:0000313" key="3">
    <source>
        <dbReference type="Proteomes" id="UP000292702"/>
    </source>
</evidence>
<evidence type="ECO:0000256" key="1">
    <source>
        <dbReference type="SAM" id="MobiDB-lite"/>
    </source>
</evidence>
<feature type="region of interest" description="Disordered" evidence="1">
    <location>
        <begin position="1"/>
        <end position="35"/>
    </location>
</feature>
<protein>
    <submittedName>
        <fullName evidence="2">Uncharacterized protein</fullName>
    </submittedName>
</protein>
<keyword evidence="3" id="KW-1185">Reference proteome</keyword>
<sequence>MRPATPATKDDGQKISAPQLERKPQARTQSAPIVKSSPLRLPDRAVSYPVLPAVRSGGHTGDCLDPSSSDPEDQLIESIMVPDMLVCDEPEGLDDEDILVKESERNRRTLSASDIPADDKEESSVVRKITM</sequence>
<comment type="caution">
    <text evidence="2">The sequence shown here is derived from an EMBL/GenBank/DDBJ whole genome shotgun (WGS) entry which is preliminary data.</text>
</comment>
<evidence type="ECO:0000313" key="2">
    <source>
        <dbReference type="EMBL" id="TCD62550.1"/>
    </source>
</evidence>
<feature type="region of interest" description="Disordered" evidence="1">
    <location>
        <begin position="104"/>
        <end position="131"/>
    </location>
</feature>
<organism evidence="2 3">
    <name type="scientific">Steccherinum ochraceum</name>
    <dbReference type="NCBI Taxonomy" id="92696"/>
    <lineage>
        <taxon>Eukaryota</taxon>
        <taxon>Fungi</taxon>
        <taxon>Dikarya</taxon>
        <taxon>Basidiomycota</taxon>
        <taxon>Agaricomycotina</taxon>
        <taxon>Agaricomycetes</taxon>
        <taxon>Polyporales</taxon>
        <taxon>Steccherinaceae</taxon>
        <taxon>Steccherinum</taxon>
    </lineage>
</organism>
<reference evidence="2 3" key="1">
    <citation type="submission" date="2018-11" db="EMBL/GenBank/DDBJ databases">
        <title>Genome assembly of Steccherinum ochraceum LE-BIN_3174, the white-rot fungus of the Steccherinaceae family (The Residual Polyporoid clade, Polyporales, Basidiomycota).</title>
        <authorList>
            <person name="Fedorova T.V."/>
            <person name="Glazunova O.A."/>
            <person name="Landesman E.O."/>
            <person name="Moiseenko K.V."/>
            <person name="Psurtseva N.V."/>
            <person name="Savinova O.S."/>
            <person name="Shakhova N.V."/>
            <person name="Tyazhelova T.V."/>
            <person name="Vasina D.V."/>
        </authorList>
    </citation>
    <scope>NUCLEOTIDE SEQUENCE [LARGE SCALE GENOMIC DNA]</scope>
    <source>
        <strain evidence="2 3">LE-BIN_3174</strain>
    </source>
</reference>
<dbReference type="EMBL" id="RWJN01000362">
    <property type="protein sequence ID" value="TCD62550.1"/>
    <property type="molecule type" value="Genomic_DNA"/>
</dbReference>
<name>A0A4R0R566_9APHY</name>
<dbReference type="Proteomes" id="UP000292702">
    <property type="component" value="Unassembled WGS sequence"/>
</dbReference>
<accession>A0A4R0R566</accession>
<proteinExistence type="predicted"/>
<dbReference type="AlphaFoldDB" id="A0A4R0R566"/>